<gene>
    <name evidence="10" type="ORF">CFOL_v3_25041</name>
</gene>
<dbReference type="InterPro" id="IPR017972">
    <property type="entry name" value="Cyt_P450_CS"/>
</dbReference>
<dbReference type="InterPro" id="IPR036396">
    <property type="entry name" value="Cyt_P450_sf"/>
</dbReference>
<dbReference type="GO" id="GO:0020037">
    <property type="term" value="F:heme binding"/>
    <property type="evidence" value="ECO:0007669"/>
    <property type="project" value="InterPro"/>
</dbReference>
<keyword evidence="11" id="KW-1185">Reference proteome</keyword>
<name>A0A1Q3CMX2_CEPFO</name>
<sequence length="486" mass="55815">MEKILLLVHSESLLLSMIIILVSRFVFNKYKQITRKSKYMPPGPRGWPIIGDSLSWYNAVASSHPPRYVEEQVKRFGKIFSCSLFGKWAVVSADPTFNRFVMQNEGKLFQSSYPKSFRDLVGKNGVIIVHGEQQRKLHGIASNMMCLEKLKFHFLKDIQMILIRTLNFHNNQVISLQDVCRRVAINLMVNQLFGVSTESEVNEMAQLFSKFVDGCLSAPINLPGFAYHTAMQARKKIISKINKMIETHMQQGASNVGSGVLRRLLEEESLPDEAVADFIINLLFAGNETTAKTMLFAVYFLTQCPRAMQQLLEEQENLRSHVDGDAMLTWQDYKAMSFTQCVIDETLRIGGIAIWLMREAKEDIIYQDYVIPKGCFVVPFLSAIHLDENLYNGALTFNPWRWTDPENKEIRNWRSSPFFSPFGGGARFCPGAELARLQISLFLHYFVTTQRWTQLKDDSMYFFPSARLVNGFQILLNQRHEQAELN</sequence>
<keyword evidence="8" id="KW-0503">Monooxygenase</keyword>
<dbReference type="GO" id="GO:0010268">
    <property type="term" value="P:brassinosteroid homeostasis"/>
    <property type="evidence" value="ECO:0007669"/>
    <property type="project" value="TreeGrafter"/>
</dbReference>
<comment type="cofactor">
    <cofactor evidence="7">
        <name>heme</name>
        <dbReference type="ChEBI" id="CHEBI:30413"/>
    </cofactor>
</comment>
<keyword evidence="8" id="KW-0560">Oxidoreductase</keyword>
<dbReference type="InterPro" id="IPR002403">
    <property type="entry name" value="Cyt_P450_E_grp-IV"/>
</dbReference>
<evidence type="ECO:0000256" key="2">
    <source>
        <dbReference type="ARBA" id="ARBA00010617"/>
    </source>
</evidence>
<dbReference type="PROSITE" id="PS00086">
    <property type="entry name" value="CYTOCHROME_P450"/>
    <property type="match status" value="1"/>
</dbReference>
<dbReference type="GO" id="GO:0005506">
    <property type="term" value="F:iron ion binding"/>
    <property type="evidence" value="ECO:0007669"/>
    <property type="project" value="InterPro"/>
</dbReference>
<dbReference type="GO" id="GO:0016125">
    <property type="term" value="P:sterol metabolic process"/>
    <property type="evidence" value="ECO:0007669"/>
    <property type="project" value="TreeGrafter"/>
</dbReference>
<feature type="binding site" description="axial binding residue" evidence="7">
    <location>
        <position position="429"/>
    </location>
    <ligand>
        <name>heme</name>
        <dbReference type="ChEBI" id="CHEBI:30413"/>
    </ligand>
    <ligandPart>
        <name>Fe</name>
        <dbReference type="ChEBI" id="CHEBI:18248"/>
    </ligandPart>
</feature>
<dbReference type="Gene3D" id="1.10.630.10">
    <property type="entry name" value="Cytochrome P450"/>
    <property type="match status" value="1"/>
</dbReference>
<proteinExistence type="inferred from homology"/>
<dbReference type="CDD" id="cd11043">
    <property type="entry name" value="CYP90-like"/>
    <property type="match status" value="1"/>
</dbReference>
<keyword evidence="7 8" id="KW-0349">Heme</keyword>
<evidence type="ECO:0000256" key="7">
    <source>
        <dbReference type="PIRSR" id="PIRSR602403-1"/>
    </source>
</evidence>
<comment type="caution">
    <text evidence="10">The sequence shown here is derived from an EMBL/GenBank/DDBJ whole genome shotgun (WGS) entry which is preliminary data.</text>
</comment>
<evidence type="ECO:0000313" key="11">
    <source>
        <dbReference type="Proteomes" id="UP000187406"/>
    </source>
</evidence>
<dbReference type="Pfam" id="PF00067">
    <property type="entry name" value="p450"/>
    <property type="match status" value="1"/>
</dbReference>
<keyword evidence="5 9" id="KW-1133">Transmembrane helix</keyword>
<dbReference type="STRING" id="3775.A0A1Q3CMX2"/>
<dbReference type="Proteomes" id="UP000187406">
    <property type="component" value="Unassembled WGS sequence"/>
</dbReference>
<evidence type="ECO:0000256" key="6">
    <source>
        <dbReference type="ARBA" id="ARBA00023004"/>
    </source>
</evidence>
<evidence type="ECO:0000256" key="4">
    <source>
        <dbReference type="ARBA" id="ARBA00022723"/>
    </source>
</evidence>
<evidence type="ECO:0000313" key="10">
    <source>
        <dbReference type="EMBL" id="GAV81587.1"/>
    </source>
</evidence>
<protein>
    <submittedName>
        <fullName evidence="10">p450 domain-containing protein</fullName>
    </submittedName>
</protein>
<feature type="transmembrane region" description="Helical" evidence="9">
    <location>
        <begin position="6"/>
        <end position="27"/>
    </location>
</feature>
<evidence type="ECO:0000256" key="8">
    <source>
        <dbReference type="RuleBase" id="RU000461"/>
    </source>
</evidence>
<dbReference type="GO" id="GO:0004497">
    <property type="term" value="F:monooxygenase activity"/>
    <property type="evidence" value="ECO:0007669"/>
    <property type="project" value="UniProtKB-KW"/>
</dbReference>
<dbReference type="InterPro" id="IPR001128">
    <property type="entry name" value="Cyt_P450"/>
</dbReference>
<keyword evidence="4 7" id="KW-0479">Metal-binding</keyword>
<evidence type="ECO:0000256" key="1">
    <source>
        <dbReference type="ARBA" id="ARBA00004167"/>
    </source>
</evidence>
<dbReference type="GO" id="GO:0016132">
    <property type="term" value="P:brassinosteroid biosynthetic process"/>
    <property type="evidence" value="ECO:0007669"/>
    <property type="project" value="TreeGrafter"/>
</dbReference>
<dbReference type="GO" id="GO:0016020">
    <property type="term" value="C:membrane"/>
    <property type="evidence" value="ECO:0007669"/>
    <property type="project" value="UniProtKB-SubCell"/>
</dbReference>
<dbReference type="GO" id="GO:0016705">
    <property type="term" value="F:oxidoreductase activity, acting on paired donors, with incorporation or reduction of molecular oxygen"/>
    <property type="evidence" value="ECO:0007669"/>
    <property type="project" value="InterPro"/>
</dbReference>
<keyword evidence="6 7" id="KW-0408">Iron</keyword>
<dbReference type="SUPFAM" id="SSF48264">
    <property type="entry name" value="Cytochrome P450"/>
    <property type="match status" value="1"/>
</dbReference>
<dbReference type="PRINTS" id="PR00385">
    <property type="entry name" value="P450"/>
</dbReference>
<keyword evidence="9" id="KW-0472">Membrane</keyword>
<evidence type="ECO:0000256" key="5">
    <source>
        <dbReference type="ARBA" id="ARBA00022989"/>
    </source>
</evidence>
<dbReference type="PANTHER" id="PTHR24286:SF232">
    <property type="entry name" value="CYTOCHROME P450 SUPERFAMILY PROTEIN"/>
    <property type="match status" value="1"/>
</dbReference>
<reference evidence="11" key="1">
    <citation type="submission" date="2016-04" db="EMBL/GenBank/DDBJ databases">
        <title>Cephalotus genome sequencing.</title>
        <authorList>
            <person name="Fukushima K."/>
            <person name="Hasebe M."/>
            <person name="Fang X."/>
        </authorList>
    </citation>
    <scope>NUCLEOTIDE SEQUENCE [LARGE SCALE GENOMIC DNA]</scope>
    <source>
        <strain evidence="11">cv. St1</strain>
    </source>
</reference>
<accession>A0A1Q3CMX2</accession>
<evidence type="ECO:0000256" key="9">
    <source>
        <dbReference type="SAM" id="Phobius"/>
    </source>
</evidence>
<dbReference type="AlphaFoldDB" id="A0A1Q3CMX2"/>
<dbReference type="PRINTS" id="PR00465">
    <property type="entry name" value="EP450IV"/>
</dbReference>
<dbReference type="InParanoid" id="A0A1Q3CMX2"/>
<keyword evidence="3 9" id="KW-0812">Transmembrane</keyword>
<evidence type="ECO:0000256" key="3">
    <source>
        <dbReference type="ARBA" id="ARBA00022692"/>
    </source>
</evidence>
<dbReference type="EMBL" id="BDDD01002439">
    <property type="protein sequence ID" value="GAV81587.1"/>
    <property type="molecule type" value="Genomic_DNA"/>
</dbReference>
<comment type="subcellular location">
    <subcellularLocation>
        <location evidence="1">Membrane</location>
        <topology evidence="1">Single-pass membrane protein</topology>
    </subcellularLocation>
</comment>
<dbReference type="OrthoDB" id="2789670at2759"/>
<dbReference type="FunCoup" id="A0A1Q3CMX2">
    <property type="interactions" value="83"/>
</dbReference>
<dbReference type="PANTHER" id="PTHR24286">
    <property type="entry name" value="CYTOCHROME P450 26"/>
    <property type="match status" value="1"/>
</dbReference>
<comment type="similarity">
    <text evidence="2 8">Belongs to the cytochrome P450 family.</text>
</comment>
<organism evidence="10 11">
    <name type="scientific">Cephalotus follicularis</name>
    <name type="common">Albany pitcher plant</name>
    <dbReference type="NCBI Taxonomy" id="3775"/>
    <lineage>
        <taxon>Eukaryota</taxon>
        <taxon>Viridiplantae</taxon>
        <taxon>Streptophyta</taxon>
        <taxon>Embryophyta</taxon>
        <taxon>Tracheophyta</taxon>
        <taxon>Spermatophyta</taxon>
        <taxon>Magnoliopsida</taxon>
        <taxon>eudicotyledons</taxon>
        <taxon>Gunneridae</taxon>
        <taxon>Pentapetalae</taxon>
        <taxon>rosids</taxon>
        <taxon>fabids</taxon>
        <taxon>Oxalidales</taxon>
        <taxon>Cephalotaceae</taxon>
        <taxon>Cephalotus</taxon>
    </lineage>
</organism>